<dbReference type="EMBL" id="LBVW01000001">
    <property type="protein sequence ID" value="KKQ94555.1"/>
    <property type="molecule type" value="Genomic_DNA"/>
</dbReference>
<comment type="caution">
    <text evidence="1">The sequence shown here is derived from an EMBL/GenBank/DDBJ whole genome shotgun (WGS) entry which is preliminary data.</text>
</comment>
<dbReference type="Gene3D" id="1.20.1440.60">
    <property type="entry name" value="23S rRNA-intervening sequence"/>
    <property type="match status" value="1"/>
</dbReference>
<proteinExistence type="predicted"/>
<dbReference type="PANTHER" id="PTHR38471:SF2">
    <property type="entry name" value="FOUR HELIX BUNDLE PROTEIN"/>
    <property type="match status" value="1"/>
</dbReference>
<dbReference type="InterPro" id="IPR012657">
    <property type="entry name" value="23S_rRNA-intervening_sequence"/>
</dbReference>
<name>A0A0G0M2K6_9BACT</name>
<dbReference type="PANTHER" id="PTHR38471">
    <property type="entry name" value="FOUR HELIX BUNDLE PROTEIN"/>
    <property type="match status" value="1"/>
</dbReference>
<sequence>MIKSFRELEVYKEATDLAIEIERLIRSFPKHEQFLLVDQMRRASRAIAPLIAEGYAKRSSLKTFQKYLKDCIGEANEMIVHIEMSLRLSYVTKAKGEELINRYDVLGKKLTNLKDNWQNFK</sequence>
<evidence type="ECO:0000313" key="1">
    <source>
        <dbReference type="EMBL" id="KKQ94555.1"/>
    </source>
</evidence>
<dbReference type="Proteomes" id="UP000034932">
    <property type="component" value="Unassembled WGS sequence"/>
</dbReference>
<dbReference type="SUPFAM" id="SSF158446">
    <property type="entry name" value="IVS-encoded protein-like"/>
    <property type="match status" value="1"/>
</dbReference>
<dbReference type="NCBIfam" id="TIGR02436">
    <property type="entry name" value="four helix bundle protein"/>
    <property type="match status" value="1"/>
</dbReference>
<dbReference type="Pfam" id="PF05635">
    <property type="entry name" value="23S_rRNA_IVP"/>
    <property type="match status" value="1"/>
</dbReference>
<organism evidence="1 2">
    <name type="scientific">Candidatus Woesebacteria bacterium GW2011_GWB1_39_10b</name>
    <dbReference type="NCBI Taxonomy" id="1618573"/>
    <lineage>
        <taxon>Bacteria</taxon>
        <taxon>Candidatus Woeseibacteriota</taxon>
    </lineage>
</organism>
<evidence type="ECO:0000313" key="2">
    <source>
        <dbReference type="Proteomes" id="UP000034932"/>
    </source>
</evidence>
<gene>
    <name evidence="1" type="ORF">UT19_C0001G0092</name>
</gene>
<dbReference type="InterPro" id="IPR036583">
    <property type="entry name" value="23S_rRNA_IVS_sf"/>
</dbReference>
<dbReference type="CDD" id="cd16377">
    <property type="entry name" value="23S_rRNA_IVP_like"/>
    <property type="match status" value="1"/>
</dbReference>
<accession>A0A0G0M2K6</accession>
<reference evidence="1 2" key="1">
    <citation type="journal article" date="2015" name="Nature">
        <title>rRNA introns, odd ribosomes, and small enigmatic genomes across a large radiation of phyla.</title>
        <authorList>
            <person name="Brown C.T."/>
            <person name="Hug L.A."/>
            <person name="Thomas B.C."/>
            <person name="Sharon I."/>
            <person name="Castelle C.J."/>
            <person name="Singh A."/>
            <person name="Wilkins M.J."/>
            <person name="Williams K.H."/>
            <person name="Banfield J.F."/>
        </authorList>
    </citation>
    <scope>NUCLEOTIDE SEQUENCE [LARGE SCALE GENOMIC DNA]</scope>
</reference>
<protein>
    <submittedName>
        <fullName evidence="1">Intervening sequence, 23S rRNA</fullName>
    </submittedName>
</protein>
<dbReference type="AlphaFoldDB" id="A0A0G0M2K6"/>